<dbReference type="EMBL" id="BSNU01000016">
    <property type="protein sequence ID" value="GLQ64351.1"/>
    <property type="molecule type" value="Genomic_DNA"/>
</dbReference>
<dbReference type="SUPFAM" id="SSF103473">
    <property type="entry name" value="MFS general substrate transporter"/>
    <property type="match status" value="1"/>
</dbReference>
<keyword evidence="7" id="KW-1185">Reference proteome</keyword>
<evidence type="ECO:0000313" key="7">
    <source>
        <dbReference type="Proteomes" id="UP001156614"/>
    </source>
</evidence>
<feature type="transmembrane region" description="Helical" evidence="5">
    <location>
        <begin position="201"/>
        <end position="221"/>
    </location>
</feature>
<dbReference type="Gene3D" id="1.20.1250.20">
    <property type="entry name" value="MFS general substrate transporter like domains"/>
    <property type="match status" value="2"/>
</dbReference>
<dbReference type="Proteomes" id="UP001156614">
    <property type="component" value="Unassembled WGS sequence"/>
</dbReference>
<feature type="transmembrane region" description="Helical" evidence="5">
    <location>
        <begin position="20"/>
        <end position="39"/>
    </location>
</feature>
<dbReference type="GO" id="GO:0016020">
    <property type="term" value="C:membrane"/>
    <property type="evidence" value="ECO:0007669"/>
    <property type="project" value="UniProtKB-SubCell"/>
</dbReference>
<keyword evidence="3 5" id="KW-1133">Transmembrane helix</keyword>
<dbReference type="CDD" id="cd17393">
    <property type="entry name" value="MFS_MosC_like"/>
    <property type="match status" value="1"/>
</dbReference>
<accession>A0AAV5NJ07</accession>
<reference evidence="7" key="1">
    <citation type="journal article" date="2019" name="Int. J. Syst. Evol. Microbiol.">
        <title>The Global Catalogue of Microorganisms (GCM) 10K type strain sequencing project: providing services to taxonomists for standard genome sequencing and annotation.</title>
        <authorList>
            <consortium name="The Broad Institute Genomics Platform"/>
            <consortium name="The Broad Institute Genome Sequencing Center for Infectious Disease"/>
            <person name="Wu L."/>
            <person name="Ma J."/>
        </authorList>
    </citation>
    <scope>NUCLEOTIDE SEQUENCE [LARGE SCALE GENOMIC DNA]</scope>
    <source>
        <strain evidence="7">NBRC 3267</strain>
    </source>
</reference>
<feature type="transmembrane region" description="Helical" evidence="5">
    <location>
        <begin position="79"/>
        <end position="101"/>
    </location>
</feature>
<dbReference type="PANTHER" id="PTHR23514">
    <property type="entry name" value="BYPASS OF STOP CODON PROTEIN 6"/>
    <property type="match status" value="1"/>
</dbReference>
<feature type="transmembrane region" description="Helical" evidence="5">
    <location>
        <begin position="332"/>
        <end position="353"/>
    </location>
</feature>
<dbReference type="InterPro" id="IPR036259">
    <property type="entry name" value="MFS_trans_sf"/>
</dbReference>
<feature type="transmembrane region" description="Helical" evidence="5">
    <location>
        <begin position="359"/>
        <end position="380"/>
    </location>
</feature>
<protein>
    <submittedName>
        <fullName evidence="6">MFS transporter</fullName>
    </submittedName>
</protein>
<gene>
    <name evidence="6" type="ORF">GCM10007867_31980</name>
</gene>
<evidence type="ECO:0000256" key="3">
    <source>
        <dbReference type="ARBA" id="ARBA00022989"/>
    </source>
</evidence>
<feature type="transmembrane region" description="Helical" evidence="5">
    <location>
        <begin position="107"/>
        <end position="129"/>
    </location>
</feature>
<evidence type="ECO:0000313" key="6">
    <source>
        <dbReference type="EMBL" id="GLQ64351.1"/>
    </source>
</evidence>
<keyword evidence="2 5" id="KW-0812">Transmembrane</keyword>
<evidence type="ECO:0000256" key="2">
    <source>
        <dbReference type="ARBA" id="ARBA00022692"/>
    </source>
</evidence>
<sequence length="390" mass="40234">MFSLKSPQADSTRAQYSTRIAFLIAGFAGAAWAPIIPYVKFRCGLSDAHLGLLLLCLGAGSIVSMPAAGSLAGRYGCRWIIAIATLAICAALPVLASSASIPLLATALVMFGAGVGTIDCVVNVQAVIVERACKRTMMSGFHGLFSVGGLLGAVAVSSLLSLDFSPAITSVSVAALLVLSAILALPGLLTGRTNAEESASFVLPHGVVLAIGMMCFIVFLTEGAAIDWSAVFLATARHIDVRYTGLGYVAFACTMTLSRQFGDYLVNRVSGRFLVTGGSLLAALGMILITVVPIWQITLFGYALVGAGCANVVPILYSAVGRQRYMPEHLAVSAITTLGYSGILTGPAALGFIAQITDLSLALAIVGGLLAVVSVMGMLIPPTLLQNRSS</sequence>
<comment type="caution">
    <text evidence="6">The sequence shown here is derived from an EMBL/GenBank/DDBJ whole genome shotgun (WGS) entry which is preliminary data.</text>
</comment>
<feature type="transmembrane region" description="Helical" evidence="5">
    <location>
        <begin position="241"/>
        <end position="261"/>
    </location>
</feature>
<evidence type="ECO:0000256" key="1">
    <source>
        <dbReference type="ARBA" id="ARBA00004141"/>
    </source>
</evidence>
<feature type="transmembrane region" description="Helical" evidence="5">
    <location>
        <begin position="168"/>
        <end position="189"/>
    </location>
</feature>
<keyword evidence="4 5" id="KW-0472">Membrane</keyword>
<feature type="transmembrane region" description="Helical" evidence="5">
    <location>
        <begin position="141"/>
        <end position="162"/>
    </location>
</feature>
<feature type="transmembrane region" description="Helical" evidence="5">
    <location>
        <begin position="301"/>
        <end position="320"/>
    </location>
</feature>
<name>A0AAV5NJ07_9PROT</name>
<dbReference type="InterPro" id="IPR051788">
    <property type="entry name" value="MFS_Transporter"/>
</dbReference>
<evidence type="ECO:0000256" key="4">
    <source>
        <dbReference type="ARBA" id="ARBA00023136"/>
    </source>
</evidence>
<dbReference type="PANTHER" id="PTHR23514:SF13">
    <property type="entry name" value="INNER MEMBRANE PROTEIN YBJJ"/>
    <property type="match status" value="1"/>
</dbReference>
<proteinExistence type="predicted"/>
<feature type="transmembrane region" description="Helical" evidence="5">
    <location>
        <begin position="273"/>
        <end position="295"/>
    </location>
</feature>
<evidence type="ECO:0000256" key="5">
    <source>
        <dbReference type="SAM" id="Phobius"/>
    </source>
</evidence>
<organism evidence="6 7">
    <name type="scientific">Gluconobacter cerinus</name>
    <dbReference type="NCBI Taxonomy" id="38307"/>
    <lineage>
        <taxon>Bacteria</taxon>
        <taxon>Pseudomonadati</taxon>
        <taxon>Pseudomonadota</taxon>
        <taxon>Alphaproteobacteria</taxon>
        <taxon>Acetobacterales</taxon>
        <taxon>Acetobacteraceae</taxon>
        <taxon>Gluconobacter</taxon>
    </lineage>
</organism>
<comment type="subcellular location">
    <subcellularLocation>
        <location evidence="1">Membrane</location>
        <topology evidence="1">Multi-pass membrane protein</topology>
    </subcellularLocation>
</comment>
<feature type="transmembrane region" description="Helical" evidence="5">
    <location>
        <begin position="51"/>
        <end position="72"/>
    </location>
</feature>
<dbReference type="AlphaFoldDB" id="A0AAV5NJ07"/>